<dbReference type="InterPro" id="IPR009057">
    <property type="entry name" value="Homeodomain-like_sf"/>
</dbReference>
<dbReference type="PANTHER" id="PTHR43479:SF11">
    <property type="entry name" value="ACREF_ENVCD OPERON REPRESSOR-RELATED"/>
    <property type="match status" value="1"/>
</dbReference>
<dbReference type="PRINTS" id="PR00455">
    <property type="entry name" value="HTHTETR"/>
</dbReference>
<evidence type="ECO:0000256" key="1">
    <source>
        <dbReference type="ARBA" id="ARBA00022491"/>
    </source>
</evidence>
<proteinExistence type="predicted"/>
<keyword evidence="6" id="KW-1185">Reference proteome</keyword>
<dbReference type="InterPro" id="IPR001647">
    <property type="entry name" value="HTH_TetR"/>
</dbReference>
<dbReference type="STRING" id="1236971.JCM9152_1012"/>
<gene>
    <name evidence="5" type="ORF">JCM9152_1012</name>
</gene>
<dbReference type="AlphaFoldDB" id="W4QD82"/>
<reference evidence="5" key="1">
    <citation type="journal article" date="2014" name="Genome Announc.">
        <title>Draft Genome Sequences of Three Alkaliphilic Bacillus Strains, Bacillus wakoensis JCM 9140T, Bacillus akibai JCM 9157T, and Bacillus hemicellulosilyticus JCM 9152T.</title>
        <authorList>
            <person name="Yuki M."/>
            <person name="Oshima K."/>
            <person name="Suda W."/>
            <person name="Oshida Y."/>
            <person name="Kitamura K."/>
            <person name="Iida T."/>
            <person name="Hattori M."/>
            <person name="Ohkuma M."/>
        </authorList>
    </citation>
    <scope>NUCLEOTIDE SEQUENCE [LARGE SCALE GENOMIC DNA]</scope>
    <source>
        <strain evidence="5">JCM 9152</strain>
    </source>
</reference>
<dbReference type="Gene3D" id="1.10.357.10">
    <property type="entry name" value="Tetracycline Repressor, domain 2"/>
    <property type="match status" value="1"/>
</dbReference>
<dbReference type="SUPFAM" id="SSF46689">
    <property type="entry name" value="Homeodomain-like"/>
    <property type="match status" value="1"/>
</dbReference>
<evidence type="ECO:0000313" key="5">
    <source>
        <dbReference type="EMBL" id="GAE29643.1"/>
    </source>
</evidence>
<evidence type="ECO:0000256" key="3">
    <source>
        <dbReference type="PROSITE-ProRule" id="PRU00335"/>
    </source>
</evidence>
<feature type="DNA-binding region" description="H-T-H motif" evidence="3">
    <location>
        <begin position="24"/>
        <end position="43"/>
    </location>
</feature>
<evidence type="ECO:0000256" key="2">
    <source>
        <dbReference type="ARBA" id="ARBA00023125"/>
    </source>
</evidence>
<name>W4QD82_9BACI</name>
<dbReference type="Proteomes" id="UP000018895">
    <property type="component" value="Unassembled WGS sequence"/>
</dbReference>
<dbReference type="PANTHER" id="PTHR43479">
    <property type="entry name" value="ACREF/ENVCD OPERON REPRESSOR-RELATED"/>
    <property type="match status" value="1"/>
</dbReference>
<protein>
    <submittedName>
        <fullName evidence="5">Transcriptional regulator</fullName>
    </submittedName>
</protein>
<evidence type="ECO:0000259" key="4">
    <source>
        <dbReference type="PROSITE" id="PS50977"/>
    </source>
</evidence>
<dbReference type="GO" id="GO:0003677">
    <property type="term" value="F:DNA binding"/>
    <property type="evidence" value="ECO:0007669"/>
    <property type="project" value="UniProtKB-UniRule"/>
</dbReference>
<sequence length="199" mass="22835">MELREKMIQAAKEVIQTKGLSRTTTKEIARVANCSEGSIYNNFENKEDLFLYVLRGELRNLMSALTVLPDRIGTRTVRKNLEEVAIIALEDYYRSMPLMASIFSDPSLLTRQREGFKQRNEGPHRANESIEAYLHEEQLIGRFPLSINPRAAADMILGSCFQYAFQMNFLGNENSDSEAIKVVNRTLDTLFRQLDVDYD</sequence>
<comment type="caution">
    <text evidence="5">The sequence shown here is derived from an EMBL/GenBank/DDBJ whole genome shotgun (WGS) entry which is preliminary data.</text>
</comment>
<feature type="domain" description="HTH tetR-type" evidence="4">
    <location>
        <begin position="1"/>
        <end position="61"/>
    </location>
</feature>
<evidence type="ECO:0000313" key="6">
    <source>
        <dbReference type="Proteomes" id="UP000018895"/>
    </source>
</evidence>
<keyword evidence="2 3" id="KW-0238">DNA-binding</keyword>
<organism evidence="5 6">
    <name type="scientific">Halalkalibacter hemicellulosilyticusJCM 9152</name>
    <dbReference type="NCBI Taxonomy" id="1236971"/>
    <lineage>
        <taxon>Bacteria</taxon>
        <taxon>Bacillati</taxon>
        <taxon>Bacillota</taxon>
        <taxon>Bacilli</taxon>
        <taxon>Bacillales</taxon>
        <taxon>Bacillaceae</taxon>
        <taxon>Halalkalibacter</taxon>
    </lineage>
</organism>
<dbReference type="InterPro" id="IPR050624">
    <property type="entry name" value="HTH-type_Tx_Regulator"/>
</dbReference>
<dbReference type="EMBL" id="BAUU01000006">
    <property type="protein sequence ID" value="GAE29643.1"/>
    <property type="molecule type" value="Genomic_DNA"/>
</dbReference>
<dbReference type="RefSeq" id="WP_052015615.1">
    <property type="nucleotide sequence ID" value="NZ_BAUU01000006.1"/>
</dbReference>
<dbReference type="PROSITE" id="PS50977">
    <property type="entry name" value="HTH_TETR_2"/>
    <property type="match status" value="1"/>
</dbReference>
<dbReference type="Pfam" id="PF00440">
    <property type="entry name" value="TetR_N"/>
    <property type="match status" value="1"/>
</dbReference>
<keyword evidence="1" id="KW-0678">Repressor</keyword>
<accession>W4QD82</accession>